<dbReference type="GO" id="GO:0004519">
    <property type="term" value="F:endonuclease activity"/>
    <property type="evidence" value="ECO:0007669"/>
    <property type="project" value="UniProtKB-KW"/>
</dbReference>
<proteinExistence type="predicted"/>
<dbReference type="Pfam" id="PF03372">
    <property type="entry name" value="Exo_endo_phos"/>
    <property type="match status" value="1"/>
</dbReference>
<protein>
    <submittedName>
        <fullName evidence="3">Endonuclease/exonuclease/phosphatase family protein</fullName>
    </submittedName>
</protein>
<feature type="transmembrane region" description="Helical" evidence="1">
    <location>
        <begin position="20"/>
        <end position="50"/>
    </location>
</feature>
<sequence length="368" mass="40912">MTQPSTTPQPALKPVQSTRLILGTIASFLKTIIGAYALSVILQLVLRFLIGEQVNWIAFFNTFAHLLWIPALILLPLCLLLRQWLLSALLLPAVTAFLLAYGPQFIPRAEEPPPGAETLELLTYNLFAHQGDFSVIDAVIRDADADIVALQEISLQARNRFPEAFSDLYPYTAFYATGHATAGMGLMSRYPITEETFWQSDYVPFPLGFLRATLDIDGTPITLYNAHPTHPGMAGSFFDPTNRGREIADLLNRAAQDTGIVLLAGDFNMPDQSEDYAEITRQYQDAYHEVGWGMGWTFPDKNGGTPGVYNVTSLADLIPIFPILRLDYVFYRGSIQALQAEVWPTSGTSDHHPLWVQLEINPPPDQAQ</sequence>
<organism evidence="3 4">
    <name type="scientific">Phototrophicus methaneseepsis</name>
    <dbReference type="NCBI Taxonomy" id="2710758"/>
    <lineage>
        <taxon>Bacteria</taxon>
        <taxon>Bacillati</taxon>
        <taxon>Chloroflexota</taxon>
        <taxon>Candidatus Thermofontia</taxon>
        <taxon>Phototrophicales</taxon>
        <taxon>Phototrophicaceae</taxon>
        <taxon>Phototrophicus</taxon>
    </lineage>
</organism>
<dbReference type="Gene3D" id="3.60.10.10">
    <property type="entry name" value="Endonuclease/exonuclease/phosphatase"/>
    <property type="match status" value="1"/>
</dbReference>
<keyword evidence="3" id="KW-0269">Exonuclease</keyword>
<dbReference type="InterPro" id="IPR005135">
    <property type="entry name" value="Endo/exonuclease/phosphatase"/>
</dbReference>
<evidence type="ECO:0000313" key="4">
    <source>
        <dbReference type="Proteomes" id="UP000594468"/>
    </source>
</evidence>
<keyword evidence="3" id="KW-0378">Hydrolase</keyword>
<evidence type="ECO:0000259" key="2">
    <source>
        <dbReference type="Pfam" id="PF03372"/>
    </source>
</evidence>
<dbReference type="SUPFAM" id="SSF56219">
    <property type="entry name" value="DNase I-like"/>
    <property type="match status" value="1"/>
</dbReference>
<evidence type="ECO:0000256" key="1">
    <source>
        <dbReference type="SAM" id="Phobius"/>
    </source>
</evidence>
<dbReference type="GO" id="GO:0006506">
    <property type="term" value="P:GPI anchor biosynthetic process"/>
    <property type="evidence" value="ECO:0007669"/>
    <property type="project" value="TreeGrafter"/>
</dbReference>
<dbReference type="InterPro" id="IPR036691">
    <property type="entry name" value="Endo/exonu/phosph_ase_sf"/>
</dbReference>
<evidence type="ECO:0000313" key="3">
    <source>
        <dbReference type="EMBL" id="QPC82845.1"/>
    </source>
</evidence>
<keyword evidence="1" id="KW-0812">Transmembrane</keyword>
<dbReference type="PANTHER" id="PTHR14859:SF1">
    <property type="entry name" value="PGAP2-INTERACTING PROTEIN"/>
    <property type="match status" value="1"/>
</dbReference>
<dbReference type="GO" id="GO:0016020">
    <property type="term" value="C:membrane"/>
    <property type="evidence" value="ECO:0007669"/>
    <property type="project" value="GOC"/>
</dbReference>
<keyword evidence="3" id="KW-0255">Endonuclease</keyword>
<dbReference type="Proteomes" id="UP000594468">
    <property type="component" value="Chromosome"/>
</dbReference>
<gene>
    <name evidence="3" type="ORF">G4Y79_00275</name>
</gene>
<keyword evidence="3" id="KW-0540">Nuclease</keyword>
<name>A0A7S8IDP5_9CHLR</name>
<dbReference type="RefSeq" id="WP_195170914.1">
    <property type="nucleotide sequence ID" value="NZ_CP062983.1"/>
</dbReference>
<keyword evidence="1" id="KW-0472">Membrane</keyword>
<keyword evidence="1" id="KW-1133">Transmembrane helix</keyword>
<reference evidence="3 4" key="1">
    <citation type="submission" date="2020-02" db="EMBL/GenBank/DDBJ databases">
        <authorList>
            <person name="Zheng R.K."/>
            <person name="Sun C.M."/>
        </authorList>
    </citation>
    <scope>NUCLEOTIDE SEQUENCE [LARGE SCALE GENOMIC DNA]</scope>
    <source>
        <strain evidence="4">rifampicinis</strain>
    </source>
</reference>
<dbReference type="EMBL" id="CP062983">
    <property type="protein sequence ID" value="QPC82845.1"/>
    <property type="molecule type" value="Genomic_DNA"/>
</dbReference>
<dbReference type="InterPro" id="IPR051916">
    <property type="entry name" value="GPI-anchor_lipid_remodeler"/>
</dbReference>
<feature type="transmembrane region" description="Helical" evidence="1">
    <location>
        <begin position="84"/>
        <end position="102"/>
    </location>
</feature>
<keyword evidence="4" id="KW-1185">Reference proteome</keyword>
<feature type="domain" description="Endonuclease/exonuclease/phosphatase" evidence="2">
    <location>
        <begin position="123"/>
        <end position="351"/>
    </location>
</feature>
<dbReference type="KEGG" id="pmet:G4Y79_00275"/>
<dbReference type="AlphaFoldDB" id="A0A7S8IDP5"/>
<dbReference type="GO" id="GO:0004527">
    <property type="term" value="F:exonuclease activity"/>
    <property type="evidence" value="ECO:0007669"/>
    <property type="project" value="UniProtKB-KW"/>
</dbReference>
<dbReference type="PANTHER" id="PTHR14859">
    <property type="entry name" value="CALCOFLUOR WHITE HYPERSENSITIVE PROTEIN PRECURSOR"/>
    <property type="match status" value="1"/>
</dbReference>
<accession>A0A7S8IDP5</accession>
<feature type="transmembrane region" description="Helical" evidence="1">
    <location>
        <begin position="56"/>
        <end position="77"/>
    </location>
</feature>